<evidence type="ECO:0000256" key="5">
    <source>
        <dbReference type="ARBA" id="ARBA00022525"/>
    </source>
</evidence>
<name>A0A556VU87_BAGYA</name>
<evidence type="ECO:0000313" key="19">
    <source>
        <dbReference type="Proteomes" id="UP000319801"/>
    </source>
</evidence>
<feature type="transmembrane region" description="Helical" evidence="16">
    <location>
        <begin position="89"/>
        <end position="112"/>
    </location>
</feature>
<proteinExistence type="inferred from homology"/>
<feature type="transmembrane region" description="Helical" evidence="16">
    <location>
        <begin position="52"/>
        <end position="77"/>
    </location>
</feature>
<evidence type="ECO:0000256" key="13">
    <source>
        <dbReference type="ARBA" id="ARBA00023239"/>
    </source>
</evidence>
<keyword evidence="16" id="KW-1133">Transmembrane helix</keyword>
<comment type="similarity">
    <text evidence="3 15">Belongs to the ENDOU family.</text>
</comment>
<comment type="subcellular location">
    <subcellularLocation>
        <location evidence="2">Secreted</location>
    </subcellularLocation>
</comment>
<evidence type="ECO:0000256" key="9">
    <source>
        <dbReference type="ARBA" id="ARBA00022759"/>
    </source>
</evidence>
<keyword evidence="11 15" id="KW-0694">RNA-binding</keyword>
<evidence type="ECO:0000313" key="18">
    <source>
        <dbReference type="EMBL" id="TTO63379.1"/>
    </source>
</evidence>
<dbReference type="PROSITE" id="PS51959">
    <property type="entry name" value="ENDOU"/>
    <property type="match status" value="1"/>
</dbReference>
<dbReference type="OrthoDB" id="430326at2759"/>
<feature type="transmembrane region" description="Helical" evidence="16">
    <location>
        <begin position="133"/>
        <end position="159"/>
    </location>
</feature>
<dbReference type="GO" id="GO:0003723">
    <property type="term" value="F:RNA binding"/>
    <property type="evidence" value="ECO:0007669"/>
    <property type="project" value="UniProtKB-UniRule"/>
</dbReference>
<evidence type="ECO:0000256" key="6">
    <source>
        <dbReference type="ARBA" id="ARBA00022722"/>
    </source>
</evidence>
<sequence>MLFFTLFSCCSSRCSHAVLHAVLHTVLMLFFTLFSRCFHAVLMLFSRCSHGVLHAVFHAVSCVLHAVLTVLMLFFTLFSRCSHAVLHTVSHAVLHAVFTLFHAVFTLFSCCSSRCSHAVLMLFFTLFSRCSHAVLHAVLMLFFTLFFTLFCFMLFFTLFSRCSHAVLHAVLTLLFVYVDEVSLFSRSSYSALIALLDNYERKTGVTENFSSSELQEQENFLTETMKNTPLGKELFSFLHIKGYYSSWEEFLYDLRMMWFGLYSRSSGSLDSSGFEHIFAGQRWTSYPDVLGLQFMWDGYYKPVGSALFGSSPEMDLAVYTLCFITRPGKHCRLSLGGKTLTIQTHTWDKTTYGDGKKFIGSAYPVTP</sequence>
<evidence type="ECO:0000256" key="12">
    <source>
        <dbReference type="ARBA" id="ARBA00023211"/>
    </source>
</evidence>
<keyword evidence="5" id="KW-0964">Secreted</keyword>
<dbReference type="GO" id="GO:0005576">
    <property type="term" value="C:extracellular region"/>
    <property type="evidence" value="ECO:0007669"/>
    <property type="project" value="UniProtKB-SubCell"/>
</dbReference>
<evidence type="ECO:0000259" key="17">
    <source>
        <dbReference type="PROSITE" id="PS51959"/>
    </source>
</evidence>
<evidence type="ECO:0000256" key="16">
    <source>
        <dbReference type="SAM" id="Phobius"/>
    </source>
</evidence>
<evidence type="ECO:0000256" key="4">
    <source>
        <dbReference type="ARBA" id="ARBA00011245"/>
    </source>
</evidence>
<evidence type="ECO:0000256" key="11">
    <source>
        <dbReference type="ARBA" id="ARBA00022884"/>
    </source>
</evidence>
<keyword evidence="16" id="KW-0472">Membrane</keyword>
<dbReference type="PANTHER" id="PTHR12439:SF40">
    <property type="entry name" value="URIDYLATE-SPECIFIC ENDORIBONUCLEASE"/>
    <property type="match status" value="1"/>
</dbReference>
<reference evidence="18 19" key="1">
    <citation type="journal article" date="2019" name="Genome Biol. Evol.">
        <title>Whole-Genome Sequencing of the Giant Devil Catfish, Bagarius yarrelli.</title>
        <authorList>
            <person name="Jiang W."/>
            <person name="Lv Y."/>
            <person name="Cheng L."/>
            <person name="Yang K."/>
            <person name="Chao B."/>
            <person name="Wang X."/>
            <person name="Li Y."/>
            <person name="Pan X."/>
            <person name="You X."/>
            <person name="Zhang Y."/>
            <person name="Yang J."/>
            <person name="Li J."/>
            <person name="Zhang X."/>
            <person name="Liu S."/>
            <person name="Sun C."/>
            <person name="Yang J."/>
            <person name="Shi Q."/>
        </authorList>
    </citation>
    <scope>NUCLEOTIDE SEQUENCE [LARGE SCALE GENOMIC DNA]</scope>
    <source>
        <strain evidence="18">JWS20170419001</strain>
        <tissue evidence="18">Muscle</tissue>
    </source>
</reference>
<gene>
    <name evidence="18" type="ORF">Baya_15308</name>
</gene>
<dbReference type="SUPFAM" id="SSF142877">
    <property type="entry name" value="EndoU-like"/>
    <property type="match status" value="1"/>
</dbReference>
<evidence type="ECO:0000256" key="7">
    <source>
        <dbReference type="ARBA" id="ARBA00022723"/>
    </source>
</evidence>
<dbReference type="GO" id="GO:0016829">
    <property type="term" value="F:lyase activity"/>
    <property type="evidence" value="ECO:0007669"/>
    <property type="project" value="UniProtKB-KW"/>
</dbReference>
<dbReference type="GO" id="GO:0004521">
    <property type="term" value="F:RNA endonuclease activity"/>
    <property type="evidence" value="ECO:0007669"/>
    <property type="project" value="UniProtKB-UniRule"/>
</dbReference>
<keyword evidence="7 15" id="KW-0479">Metal-binding</keyword>
<evidence type="ECO:0000256" key="8">
    <source>
        <dbReference type="ARBA" id="ARBA00022729"/>
    </source>
</evidence>
<organism evidence="18 19">
    <name type="scientific">Bagarius yarrelli</name>
    <name type="common">Goonch</name>
    <name type="synonym">Bagrus yarrelli</name>
    <dbReference type="NCBI Taxonomy" id="175774"/>
    <lineage>
        <taxon>Eukaryota</taxon>
        <taxon>Metazoa</taxon>
        <taxon>Chordata</taxon>
        <taxon>Craniata</taxon>
        <taxon>Vertebrata</taxon>
        <taxon>Euteleostomi</taxon>
        <taxon>Actinopterygii</taxon>
        <taxon>Neopterygii</taxon>
        <taxon>Teleostei</taxon>
        <taxon>Ostariophysi</taxon>
        <taxon>Siluriformes</taxon>
        <taxon>Sisoridae</taxon>
        <taxon>Sisorinae</taxon>
        <taxon>Bagarius</taxon>
    </lineage>
</organism>
<keyword evidence="6 15" id="KW-0540">Nuclease</keyword>
<dbReference type="InterPro" id="IPR037227">
    <property type="entry name" value="EndoU-like"/>
</dbReference>
<dbReference type="InterPro" id="IPR039787">
    <property type="entry name" value="ENDOU"/>
</dbReference>
<evidence type="ECO:0000256" key="2">
    <source>
        <dbReference type="ARBA" id="ARBA00004613"/>
    </source>
</evidence>
<dbReference type="PANTHER" id="PTHR12439">
    <property type="entry name" value="PLACENTAL PROTEIN 11-RELATED"/>
    <property type="match status" value="1"/>
</dbReference>
<evidence type="ECO:0000256" key="15">
    <source>
        <dbReference type="RuleBase" id="RU367085"/>
    </source>
</evidence>
<feature type="domain" description="EndoU" evidence="17">
    <location>
        <begin position="131"/>
        <end position="367"/>
    </location>
</feature>
<keyword evidence="8" id="KW-0732">Signal</keyword>
<dbReference type="GO" id="GO:0016787">
    <property type="term" value="F:hydrolase activity"/>
    <property type="evidence" value="ECO:0007669"/>
    <property type="project" value="UniProtKB-KW"/>
</dbReference>
<dbReference type="Proteomes" id="UP000319801">
    <property type="component" value="Unassembled WGS sequence"/>
</dbReference>
<dbReference type="InterPro" id="IPR018998">
    <property type="entry name" value="EndoU_C"/>
</dbReference>
<accession>A0A556VU87</accession>
<keyword evidence="13" id="KW-0456">Lyase</keyword>
<dbReference type="GO" id="GO:0046872">
    <property type="term" value="F:metal ion binding"/>
    <property type="evidence" value="ECO:0007669"/>
    <property type="project" value="UniProtKB-UniRule"/>
</dbReference>
<keyword evidence="16" id="KW-0812">Transmembrane</keyword>
<keyword evidence="9 15" id="KW-0255">Endonuclease</keyword>
<comment type="catalytic activity">
    <reaction evidence="14">
        <text>ribonucleotidyl-uridine-RNA = a 5'-end dephospho-uridine-RNA + a 3'-end 2',3'-cyclophospho-ribonucleotide-RNA</text>
        <dbReference type="Rhea" id="RHEA:67792"/>
        <dbReference type="Rhea" id="RHEA-COMP:10464"/>
        <dbReference type="Rhea" id="RHEA-COMP:17354"/>
        <dbReference type="Rhea" id="RHEA-COMP:17356"/>
        <dbReference type="ChEBI" id="CHEBI:83064"/>
        <dbReference type="ChEBI" id="CHEBI:173117"/>
        <dbReference type="ChEBI" id="CHEBI:173224"/>
    </reaction>
    <physiologicalReaction direction="left-to-right" evidence="14">
        <dbReference type="Rhea" id="RHEA:67793"/>
    </physiologicalReaction>
</comment>
<evidence type="ECO:0000256" key="1">
    <source>
        <dbReference type="ARBA" id="ARBA00001936"/>
    </source>
</evidence>
<keyword evidence="19" id="KW-1185">Reference proteome</keyword>
<evidence type="ECO:0000256" key="14">
    <source>
        <dbReference type="ARBA" id="ARBA00048688"/>
    </source>
</evidence>
<dbReference type="EC" id="4.6.1.-" evidence="15"/>
<dbReference type="EMBL" id="VCAZ01000254">
    <property type="protein sequence ID" value="TTO63379.1"/>
    <property type="molecule type" value="Genomic_DNA"/>
</dbReference>
<keyword evidence="10 15" id="KW-0378">Hydrolase</keyword>
<dbReference type="AlphaFoldDB" id="A0A556VU87"/>
<comment type="caution">
    <text evidence="18">The sequence shown here is derived from an EMBL/GenBank/DDBJ whole genome shotgun (WGS) entry which is preliminary data.</text>
</comment>
<comment type="subunit">
    <text evidence="4 15">Monomer.</text>
</comment>
<dbReference type="Pfam" id="PF09412">
    <property type="entry name" value="XendoU"/>
    <property type="match status" value="2"/>
</dbReference>
<comment type="cofactor">
    <cofactor evidence="1 15">
        <name>Mn(2+)</name>
        <dbReference type="ChEBI" id="CHEBI:29035"/>
    </cofactor>
</comment>
<dbReference type="CDD" id="cd21159">
    <property type="entry name" value="XendoU"/>
    <property type="match status" value="1"/>
</dbReference>
<protein>
    <recommendedName>
        <fullName evidence="15">Uridylate-specific endoribonuclease</fullName>
        <ecNumber evidence="15">4.6.1.-</ecNumber>
    </recommendedName>
</protein>
<evidence type="ECO:0000256" key="10">
    <source>
        <dbReference type="ARBA" id="ARBA00022801"/>
    </source>
</evidence>
<keyword evidence="12 15" id="KW-0464">Manganese</keyword>
<evidence type="ECO:0000256" key="3">
    <source>
        <dbReference type="ARBA" id="ARBA00010168"/>
    </source>
</evidence>
<feature type="transmembrane region" description="Helical" evidence="16">
    <location>
        <begin position="27"/>
        <end position="45"/>
    </location>
</feature>